<evidence type="ECO:0000256" key="3">
    <source>
        <dbReference type="ARBA" id="ARBA00022679"/>
    </source>
</evidence>
<keyword evidence="1" id="KW-0474">Menaquinone biosynthesis</keyword>
<evidence type="ECO:0000313" key="7">
    <source>
        <dbReference type="EMBL" id="VEH98935.1"/>
    </source>
</evidence>
<protein>
    <submittedName>
        <fullName evidence="7">Demethylmenaquinone methyltransferase</fullName>
        <ecNumber evidence="7">2.1.1.163</ecNumber>
    </submittedName>
    <submittedName>
        <fullName evidence="6">Methyltransferase type 11</fullName>
    </submittedName>
</protein>
<name>A0A448NQJ5_9FLAO</name>
<keyword evidence="3 7" id="KW-0808">Transferase</keyword>
<dbReference type="PANTHER" id="PTHR43591">
    <property type="entry name" value="METHYLTRANSFERASE"/>
    <property type="match status" value="1"/>
</dbReference>
<dbReference type="InterPro" id="IPR041698">
    <property type="entry name" value="Methyltransf_25"/>
</dbReference>
<dbReference type="PANTHER" id="PTHR43591:SF24">
    <property type="entry name" value="2-METHOXY-6-POLYPRENYL-1,4-BENZOQUINOL METHYLASE, MITOCHONDRIAL"/>
    <property type="match status" value="1"/>
</dbReference>
<reference evidence="6 8" key="1">
    <citation type="submission" date="2014-07" db="EMBL/GenBank/DDBJ databases">
        <authorList>
            <person name="Pisani N.G."/>
            <person name="Newman J.D."/>
        </authorList>
    </citation>
    <scope>NUCLEOTIDE SEQUENCE [LARGE SCALE GENOMIC DNA]</scope>
    <source>
        <strain evidence="6 8">LMG 24720</strain>
    </source>
</reference>
<dbReference type="KEGG" id="cant:NCTC13489_01249"/>
<dbReference type="OrthoDB" id="9795634at2"/>
<dbReference type="AlphaFoldDB" id="A0A448NQJ5"/>
<dbReference type="STRING" id="266748.HY04_11615"/>
<evidence type="ECO:0000259" key="5">
    <source>
        <dbReference type="Pfam" id="PF13649"/>
    </source>
</evidence>
<dbReference type="Gene3D" id="3.40.50.150">
    <property type="entry name" value="Vaccinia Virus protein VP39"/>
    <property type="match status" value="1"/>
</dbReference>
<feature type="domain" description="Methyltransferase" evidence="5">
    <location>
        <begin position="53"/>
        <end position="148"/>
    </location>
</feature>
<dbReference type="CDD" id="cd02440">
    <property type="entry name" value="AdoMet_MTases"/>
    <property type="match status" value="1"/>
</dbReference>
<sequence>MEDHFQQISDSQKTSWNKFSPGWKKWQSKLYDHMQPAADGIINLLNPSGSQLILDIAAGTGEPGLSIAKMLTGGKVILTDLSPQMLDIAKENAAKKGITNVEFEACDVTELPFADNTFDGVSCRMGFMFFPDMILAAKEIRRVLKPGGKLATSVWGTPEQNFWGTAIGDAIIRNMNLPNPKPDSPGIFRCGESGLMTNILEQAGFKNITEREVTCELNCGTAEIYWEIMTEIAAPIVTGLHNADRAMKEKIKKEVCGIIREKYSEGEVIISGTAFLIYGKK</sequence>
<evidence type="ECO:0000256" key="4">
    <source>
        <dbReference type="ARBA" id="ARBA00022691"/>
    </source>
</evidence>
<dbReference type="RefSeq" id="WP_034719884.1">
    <property type="nucleotide sequence ID" value="NZ_FOIX01000004.1"/>
</dbReference>
<evidence type="ECO:0000256" key="2">
    <source>
        <dbReference type="ARBA" id="ARBA00022603"/>
    </source>
</evidence>
<organism evidence="7 9">
    <name type="scientific">Kaistella antarctica</name>
    <dbReference type="NCBI Taxonomy" id="266748"/>
    <lineage>
        <taxon>Bacteria</taxon>
        <taxon>Pseudomonadati</taxon>
        <taxon>Bacteroidota</taxon>
        <taxon>Flavobacteriia</taxon>
        <taxon>Flavobacteriales</taxon>
        <taxon>Weeksellaceae</taxon>
        <taxon>Chryseobacterium group</taxon>
        <taxon>Kaistella</taxon>
    </lineage>
</organism>
<dbReference type="InterPro" id="IPR004033">
    <property type="entry name" value="UbiE/COQ5_MeTrFase"/>
</dbReference>
<keyword evidence="8" id="KW-1185">Reference proteome</keyword>
<keyword evidence="2 7" id="KW-0489">Methyltransferase</keyword>
<dbReference type="SUPFAM" id="SSF53335">
    <property type="entry name" value="S-adenosyl-L-methionine-dependent methyltransferases"/>
    <property type="match status" value="1"/>
</dbReference>
<dbReference type="InterPro" id="IPR029063">
    <property type="entry name" value="SAM-dependent_MTases_sf"/>
</dbReference>
<dbReference type="EC" id="2.1.1.163" evidence="7"/>
<gene>
    <name evidence="7" type="primary">ubiE_1</name>
    <name evidence="6" type="ORF">HY04_11615</name>
    <name evidence="7" type="ORF">NCTC13489_01249</name>
</gene>
<dbReference type="Proteomes" id="UP000028349">
    <property type="component" value="Unassembled WGS sequence"/>
</dbReference>
<evidence type="ECO:0000313" key="9">
    <source>
        <dbReference type="Proteomes" id="UP000270036"/>
    </source>
</evidence>
<dbReference type="GO" id="GO:0043770">
    <property type="term" value="F:demethylmenaquinone methyltransferase activity"/>
    <property type="evidence" value="ECO:0007669"/>
    <property type="project" value="UniProtKB-EC"/>
</dbReference>
<evidence type="ECO:0000256" key="1">
    <source>
        <dbReference type="ARBA" id="ARBA00022428"/>
    </source>
</evidence>
<reference evidence="7 9" key="2">
    <citation type="submission" date="2018-12" db="EMBL/GenBank/DDBJ databases">
        <authorList>
            <consortium name="Pathogen Informatics"/>
        </authorList>
    </citation>
    <scope>NUCLEOTIDE SEQUENCE [LARGE SCALE GENOMIC DNA]</scope>
    <source>
        <strain evidence="7 9">NCTC13489</strain>
    </source>
</reference>
<dbReference type="EMBL" id="LR134441">
    <property type="protein sequence ID" value="VEH98935.1"/>
    <property type="molecule type" value="Genomic_DNA"/>
</dbReference>
<dbReference type="GO" id="GO:0032259">
    <property type="term" value="P:methylation"/>
    <property type="evidence" value="ECO:0007669"/>
    <property type="project" value="UniProtKB-KW"/>
</dbReference>
<dbReference type="Proteomes" id="UP000270036">
    <property type="component" value="Chromosome"/>
</dbReference>
<keyword evidence="4" id="KW-0949">S-adenosyl-L-methionine</keyword>
<dbReference type="Pfam" id="PF13649">
    <property type="entry name" value="Methyltransf_25"/>
    <property type="match status" value="1"/>
</dbReference>
<dbReference type="GO" id="GO:0009234">
    <property type="term" value="P:menaquinone biosynthetic process"/>
    <property type="evidence" value="ECO:0007669"/>
    <property type="project" value="UniProtKB-KW"/>
</dbReference>
<dbReference type="PROSITE" id="PS51608">
    <property type="entry name" value="SAM_MT_UBIE"/>
    <property type="match status" value="1"/>
</dbReference>
<evidence type="ECO:0000313" key="6">
    <source>
        <dbReference type="EMBL" id="KEY19074.1"/>
    </source>
</evidence>
<proteinExistence type="predicted"/>
<evidence type="ECO:0000313" key="8">
    <source>
        <dbReference type="Proteomes" id="UP000028349"/>
    </source>
</evidence>
<dbReference type="EMBL" id="JPEP01000002">
    <property type="protein sequence ID" value="KEY19074.1"/>
    <property type="molecule type" value="Genomic_DNA"/>
</dbReference>
<accession>A0A448NQJ5</accession>